<organism evidence="1 2">
    <name type="scientific">Rhabditophanes sp. KR3021</name>
    <dbReference type="NCBI Taxonomy" id="114890"/>
    <lineage>
        <taxon>Eukaryota</taxon>
        <taxon>Metazoa</taxon>
        <taxon>Ecdysozoa</taxon>
        <taxon>Nematoda</taxon>
        <taxon>Chromadorea</taxon>
        <taxon>Rhabditida</taxon>
        <taxon>Tylenchina</taxon>
        <taxon>Panagrolaimomorpha</taxon>
        <taxon>Strongyloidoidea</taxon>
        <taxon>Alloionematidae</taxon>
        <taxon>Rhabditophanes</taxon>
    </lineage>
</organism>
<reference evidence="2" key="1">
    <citation type="submission" date="2016-11" db="UniProtKB">
        <authorList>
            <consortium name="WormBaseParasite"/>
        </authorList>
    </citation>
    <scope>IDENTIFICATION</scope>
    <source>
        <strain evidence="2">KR3021</strain>
    </source>
</reference>
<protein>
    <submittedName>
        <fullName evidence="2">UBA domain-containing protein</fullName>
    </submittedName>
</protein>
<accession>A0AC35UIE5</accession>
<sequence length="134" mass="15633">MFGYTLVDGLFEETFGGEHEVLPLACTVEKQRVEIQDAFENELIQREMNRVYDEQRRNPSNNPNDQLHFFNRRLNQQTNQNSNAVPLTQPSQENISIIREMGFADENLIKETLIRFNNDIVQSANFLLTNQNSQ</sequence>
<evidence type="ECO:0000313" key="1">
    <source>
        <dbReference type="Proteomes" id="UP000095286"/>
    </source>
</evidence>
<evidence type="ECO:0000313" key="2">
    <source>
        <dbReference type="WBParaSite" id="RSKR_0001169400.1"/>
    </source>
</evidence>
<name>A0AC35UIE5_9BILA</name>
<dbReference type="Proteomes" id="UP000095286">
    <property type="component" value="Unplaced"/>
</dbReference>
<dbReference type="WBParaSite" id="RSKR_0001169400.1">
    <property type="protein sequence ID" value="RSKR_0001169400.1"/>
    <property type="gene ID" value="RSKR_0001169400"/>
</dbReference>
<proteinExistence type="predicted"/>